<comment type="similarity">
    <text evidence="1">Belongs to the DinB family.</text>
</comment>
<dbReference type="RefSeq" id="WP_122909021.1">
    <property type="nucleotide sequence ID" value="NZ_CBCSBE010000003.1"/>
</dbReference>
<dbReference type="Gene3D" id="1.20.120.450">
    <property type="entry name" value="dinb family like domain"/>
    <property type="match status" value="1"/>
</dbReference>
<dbReference type="OrthoDB" id="2427314at2"/>
<sequence>MDVAKEMKKYLFEELALITNTTAGLIRKISAEDWTYRPRENMRCLLELVQHLVAIPAVDLLILQEKSQDEVRSLEDVFARDRDPESLINRMTQDLDELKAYMEALSDEDFLYKKTTPFYLPHGTEQAKWLIEIVTHAQHHRAQLFTYLKTKGYDVNMFDLY</sequence>
<dbReference type="EMBL" id="RHHR01000015">
    <property type="protein sequence ID" value="RNB74160.1"/>
    <property type="molecule type" value="Genomic_DNA"/>
</dbReference>
<proteinExistence type="inferred from homology"/>
<feature type="binding site" evidence="3">
    <location>
        <position position="136"/>
    </location>
    <ligand>
        <name>a divalent metal cation</name>
        <dbReference type="ChEBI" id="CHEBI:60240"/>
    </ligand>
</feature>
<keyword evidence="5" id="KW-1185">Reference proteome</keyword>
<evidence type="ECO:0000256" key="2">
    <source>
        <dbReference type="ARBA" id="ARBA00022723"/>
    </source>
</evidence>
<name>A0A3M8CER7_9BACL</name>
<evidence type="ECO:0000313" key="4">
    <source>
        <dbReference type="EMBL" id="RNB74160.1"/>
    </source>
</evidence>
<accession>A0A3M8CER7</accession>
<keyword evidence="2 3" id="KW-0479">Metal-binding</keyword>
<gene>
    <name evidence="4" type="ORF">EDM52_10890</name>
</gene>
<comment type="caution">
    <text evidence="4">The sequence shown here is derived from an EMBL/GenBank/DDBJ whole genome shotgun (WGS) entry which is preliminary data.</text>
</comment>
<dbReference type="Pfam" id="PF05163">
    <property type="entry name" value="DinB"/>
    <property type="match status" value="1"/>
</dbReference>
<evidence type="ECO:0000313" key="5">
    <source>
        <dbReference type="Proteomes" id="UP000282028"/>
    </source>
</evidence>
<evidence type="ECO:0000256" key="3">
    <source>
        <dbReference type="PIRSR" id="PIRSR607837-1"/>
    </source>
</evidence>
<feature type="binding site" evidence="3">
    <location>
        <position position="140"/>
    </location>
    <ligand>
        <name>a divalent metal cation</name>
        <dbReference type="ChEBI" id="CHEBI:60240"/>
    </ligand>
</feature>
<dbReference type="SUPFAM" id="SSF109854">
    <property type="entry name" value="DinB/YfiT-like putative metalloenzymes"/>
    <property type="match status" value="1"/>
</dbReference>
<evidence type="ECO:0000256" key="1">
    <source>
        <dbReference type="ARBA" id="ARBA00008635"/>
    </source>
</evidence>
<dbReference type="InterPro" id="IPR034660">
    <property type="entry name" value="DinB/YfiT-like"/>
</dbReference>
<reference evidence="4 5" key="1">
    <citation type="submission" date="2018-10" db="EMBL/GenBank/DDBJ databases">
        <title>Phylogenomics of Brevibacillus.</title>
        <authorList>
            <person name="Dunlap C."/>
        </authorList>
    </citation>
    <scope>NUCLEOTIDE SEQUENCE [LARGE SCALE GENOMIC DNA]</scope>
    <source>
        <strain evidence="4 5">JCM 12215</strain>
    </source>
</reference>
<organism evidence="4 5">
    <name type="scientific">Brevibacillus invocatus</name>
    <dbReference type="NCBI Taxonomy" id="173959"/>
    <lineage>
        <taxon>Bacteria</taxon>
        <taxon>Bacillati</taxon>
        <taxon>Bacillota</taxon>
        <taxon>Bacilli</taxon>
        <taxon>Bacillales</taxon>
        <taxon>Paenibacillaceae</taxon>
        <taxon>Brevibacillus</taxon>
    </lineage>
</organism>
<feature type="binding site" evidence="3">
    <location>
        <position position="51"/>
    </location>
    <ligand>
        <name>a divalent metal cation</name>
        <dbReference type="ChEBI" id="CHEBI:60240"/>
    </ligand>
</feature>
<dbReference type="AlphaFoldDB" id="A0A3M8CER7"/>
<dbReference type="InterPro" id="IPR007837">
    <property type="entry name" value="DinB"/>
</dbReference>
<dbReference type="Proteomes" id="UP000282028">
    <property type="component" value="Unassembled WGS sequence"/>
</dbReference>
<dbReference type="GO" id="GO:0046872">
    <property type="term" value="F:metal ion binding"/>
    <property type="evidence" value="ECO:0007669"/>
    <property type="project" value="UniProtKB-KW"/>
</dbReference>
<protein>
    <submittedName>
        <fullName evidence="4">DinB family protein</fullName>
    </submittedName>
</protein>